<evidence type="ECO:0008006" key="4">
    <source>
        <dbReference type="Google" id="ProtNLM"/>
    </source>
</evidence>
<feature type="transmembrane region" description="Helical" evidence="1">
    <location>
        <begin position="7"/>
        <end position="25"/>
    </location>
</feature>
<dbReference type="RefSeq" id="WP_207701418.1">
    <property type="nucleotide sequence ID" value="NZ_JAFREL020000001.1"/>
</dbReference>
<reference evidence="2 3" key="2">
    <citation type="submission" date="2024-02" db="EMBL/GenBank/DDBJ databases">
        <title>The Genome Sequence of Enterococcus sp. DIV0159.</title>
        <authorList>
            <person name="Earl A."/>
            <person name="Manson A."/>
            <person name="Gilmore M."/>
            <person name="Sanders J."/>
            <person name="Shea T."/>
            <person name="Howe W."/>
            <person name="Livny J."/>
            <person name="Cuomo C."/>
            <person name="Neafsey D."/>
            <person name="Birren B."/>
        </authorList>
    </citation>
    <scope>NUCLEOTIDE SEQUENCE [LARGE SCALE GENOMIC DNA]</scope>
    <source>
        <strain evidence="2 3">665A</strain>
    </source>
</reference>
<sequence length="30" mass="3375">MHPLVQYILAPILVGVIVAVVNHWLDDHDP</sequence>
<comment type="caution">
    <text evidence="2">The sequence shown here is derived from an EMBL/GenBank/DDBJ whole genome shotgun (WGS) entry which is preliminary data.</text>
</comment>
<keyword evidence="1" id="KW-0812">Transmembrane</keyword>
<evidence type="ECO:0000313" key="2">
    <source>
        <dbReference type="EMBL" id="MEO1768854.1"/>
    </source>
</evidence>
<dbReference type="EMBL" id="JAFREL020000001">
    <property type="protein sequence ID" value="MEO1768854.1"/>
    <property type="molecule type" value="Genomic_DNA"/>
</dbReference>
<evidence type="ECO:0000313" key="3">
    <source>
        <dbReference type="Proteomes" id="UP000664357"/>
    </source>
</evidence>
<gene>
    <name evidence="2" type="ORF">JZO67_000793</name>
</gene>
<proteinExistence type="predicted"/>
<accession>A0ABV0EJR5</accession>
<keyword evidence="1" id="KW-0472">Membrane</keyword>
<reference evidence="2 3" key="1">
    <citation type="submission" date="2021-03" db="EMBL/GenBank/DDBJ databases">
        <authorList>
            <person name="Gilmore M.S."/>
            <person name="Schwartzman J."/>
            <person name="Van Tyne D."/>
            <person name="Martin M."/>
            <person name="Earl A.M."/>
            <person name="Manson A.L."/>
            <person name="Straub T."/>
            <person name="Salamzade R."/>
            <person name="Saavedra J."/>
            <person name="Lebreton F."/>
            <person name="Prichula J."/>
            <person name="Schaufler K."/>
            <person name="Gaca A."/>
            <person name="Sgardioli B."/>
            <person name="Wagenaar J."/>
            <person name="Strong T."/>
        </authorList>
    </citation>
    <scope>NUCLEOTIDE SEQUENCE [LARGE SCALE GENOMIC DNA]</scope>
    <source>
        <strain evidence="2 3">665A</strain>
    </source>
</reference>
<organism evidence="2 3">
    <name type="scientific">Candidatus Enterococcus ferrettii</name>
    <dbReference type="NCBI Taxonomy" id="2815324"/>
    <lineage>
        <taxon>Bacteria</taxon>
        <taxon>Bacillati</taxon>
        <taxon>Bacillota</taxon>
        <taxon>Bacilli</taxon>
        <taxon>Lactobacillales</taxon>
        <taxon>Enterococcaceae</taxon>
        <taxon>Enterococcus</taxon>
    </lineage>
</organism>
<keyword evidence="3" id="KW-1185">Reference proteome</keyword>
<evidence type="ECO:0000256" key="1">
    <source>
        <dbReference type="SAM" id="Phobius"/>
    </source>
</evidence>
<keyword evidence="1" id="KW-1133">Transmembrane helix</keyword>
<protein>
    <recommendedName>
        <fullName evidence="4">Type I toxin-antitoxin system Fst family toxin</fullName>
    </recommendedName>
</protein>
<dbReference type="Proteomes" id="UP000664357">
    <property type="component" value="Unassembled WGS sequence"/>
</dbReference>
<dbReference type="NCBIfam" id="NF033608">
    <property type="entry name" value="type_I_tox_Fst"/>
    <property type="match status" value="1"/>
</dbReference>
<name>A0ABV0EJR5_9ENTE</name>